<sequence length="103" mass="11362">MSPWYLYLIRTADNRLYTGITTDPERRLRQHQQGKGARALRGKGELAMVFTTLIGDRSAALRAEYRIKQLPKRQKEQLVAGSATLAELVGGLMPSSGCALTDG</sequence>
<dbReference type="Proteomes" id="UP000240212">
    <property type="component" value="Unassembled WGS sequence"/>
</dbReference>
<gene>
    <name evidence="4" type="ORF">C7G83_17365</name>
</gene>
<comment type="caution">
    <text evidence="4">The sequence shown here is derived from an EMBL/GenBank/DDBJ whole genome shotgun (WGS) entry which is preliminary data.</text>
</comment>
<dbReference type="SUPFAM" id="SSF82771">
    <property type="entry name" value="GIY-YIG endonuclease"/>
    <property type="match status" value="1"/>
</dbReference>
<dbReference type="InterPro" id="IPR035901">
    <property type="entry name" value="GIY-YIG_endonuc_sf"/>
</dbReference>
<accession>A0A2P8VFI2</accession>
<dbReference type="EMBL" id="PYEP01000008">
    <property type="protein sequence ID" value="PSN06304.1"/>
    <property type="molecule type" value="Genomic_DNA"/>
</dbReference>
<dbReference type="OrthoDB" id="9797095at2"/>
<dbReference type="InterPro" id="IPR050190">
    <property type="entry name" value="UPF0213_domain"/>
</dbReference>
<evidence type="ECO:0000313" key="5">
    <source>
        <dbReference type="Proteomes" id="UP000240212"/>
    </source>
</evidence>
<dbReference type="InterPro" id="IPR022992">
    <property type="entry name" value="UPF0213_GIY-YIG_endonuc"/>
</dbReference>
<dbReference type="InterPro" id="IPR000305">
    <property type="entry name" value="GIY-YIG_endonuc"/>
</dbReference>
<evidence type="ECO:0000259" key="3">
    <source>
        <dbReference type="PROSITE" id="PS50164"/>
    </source>
</evidence>
<dbReference type="RefSeq" id="WP_024548147.1">
    <property type="nucleotide sequence ID" value="NZ_CP188034.1"/>
</dbReference>
<proteinExistence type="inferred from homology"/>
<dbReference type="PANTHER" id="PTHR34477:SF1">
    <property type="entry name" value="UPF0213 PROTEIN YHBQ"/>
    <property type="match status" value="1"/>
</dbReference>
<evidence type="ECO:0000256" key="2">
    <source>
        <dbReference type="HAMAP-Rule" id="MF_01029"/>
    </source>
</evidence>
<feature type="domain" description="GIY-YIG" evidence="3">
    <location>
        <begin position="2"/>
        <end position="77"/>
    </location>
</feature>
<name>A0A2P8VFI2_9ENTR</name>
<dbReference type="HAMAP" id="MF_01029">
    <property type="entry name" value="UPF0213"/>
    <property type="match status" value="1"/>
</dbReference>
<protein>
    <recommendedName>
        <fullName evidence="2">UPF0213 protein C7G83_17365</fullName>
    </recommendedName>
</protein>
<dbReference type="CDD" id="cd10456">
    <property type="entry name" value="GIY-YIG_UPF0213"/>
    <property type="match status" value="1"/>
</dbReference>
<dbReference type="Gene3D" id="3.40.1440.10">
    <property type="entry name" value="GIY-YIG endonuclease"/>
    <property type="match status" value="1"/>
</dbReference>
<evidence type="ECO:0000256" key="1">
    <source>
        <dbReference type="ARBA" id="ARBA00007435"/>
    </source>
</evidence>
<dbReference type="PANTHER" id="PTHR34477">
    <property type="entry name" value="UPF0213 PROTEIN YHBQ"/>
    <property type="match status" value="1"/>
</dbReference>
<keyword evidence="5" id="KW-1185">Reference proteome</keyword>
<dbReference type="PROSITE" id="PS50164">
    <property type="entry name" value="GIY_YIG"/>
    <property type="match status" value="1"/>
</dbReference>
<reference evidence="4 5" key="1">
    <citation type="submission" date="2018-03" db="EMBL/GenBank/DDBJ databases">
        <title>Draft genome sequence of the first documented clinical Siccibacter turicensis isolate in Austria.</title>
        <authorList>
            <person name="Lepuschitz S."/>
            <person name="Pekard-Amenitsch S."/>
            <person name="Haunold R."/>
            <person name="Schill S."/>
            <person name="Mach R."/>
            <person name="Allerberger F."/>
            <person name="Ruppitsch W."/>
            <person name="Forsythe S.J."/>
        </authorList>
    </citation>
    <scope>NUCLEOTIDE SEQUENCE [LARGE SCALE GENOMIC DNA]</scope>
    <source>
        <strain evidence="4 5">6100069499-17</strain>
    </source>
</reference>
<evidence type="ECO:0000313" key="4">
    <source>
        <dbReference type="EMBL" id="PSN06304.1"/>
    </source>
</evidence>
<dbReference type="SMART" id="SM00465">
    <property type="entry name" value="GIYc"/>
    <property type="match status" value="1"/>
</dbReference>
<dbReference type="Pfam" id="PF01541">
    <property type="entry name" value="GIY-YIG"/>
    <property type="match status" value="1"/>
</dbReference>
<organism evidence="4 5">
    <name type="scientific">Siccibacter turicensis</name>
    <dbReference type="NCBI Taxonomy" id="357233"/>
    <lineage>
        <taxon>Bacteria</taxon>
        <taxon>Pseudomonadati</taxon>
        <taxon>Pseudomonadota</taxon>
        <taxon>Gammaproteobacteria</taxon>
        <taxon>Enterobacterales</taxon>
        <taxon>Enterobacteriaceae</taxon>
        <taxon>Siccibacter</taxon>
    </lineage>
</organism>
<comment type="similarity">
    <text evidence="1 2">Belongs to the UPF0213 family.</text>
</comment>
<dbReference type="STRING" id="1388748.GCA_000463155_00724"/>
<dbReference type="AlphaFoldDB" id="A0A2P8VFI2"/>